<evidence type="ECO:0000313" key="2">
    <source>
        <dbReference type="Proteomes" id="UP000198362"/>
    </source>
</evidence>
<sequence length="288" mass="30269">MPEGVPSIDRVADQGDDRWPAAFTPGNAEWSGHLPTLAGAPEALALTYYRAAWRVLDATPGPRAAALLDPVGTRLRLVTDQADFRAVEAYVVLTGDLDLLAEKAGGATVLDRLRGLPDGGTVALDAARVGRARSLAALLRRLGERDEAASIEVAAAEEARGVLARYAGGGRWRTVETPDDSAAAFRAVAGEMPEFLDLLQRGELVEFADRHLQAEPPGAVAYALCRLGRPDRALALLAGAANPGAAELEAILGGLFAIRADFPGWEAGSRRVTLPGLGRLDNLPATLT</sequence>
<evidence type="ECO:0000313" key="1">
    <source>
        <dbReference type="EMBL" id="SNT58071.1"/>
    </source>
</evidence>
<organism evidence="1 2">
    <name type="scientific">Asanoa hainanensis</name>
    <dbReference type="NCBI Taxonomy" id="560556"/>
    <lineage>
        <taxon>Bacteria</taxon>
        <taxon>Bacillati</taxon>
        <taxon>Actinomycetota</taxon>
        <taxon>Actinomycetes</taxon>
        <taxon>Micromonosporales</taxon>
        <taxon>Micromonosporaceae</taxon>
        <taxon>Asanoa</taxon>
    </lineage>
</organism>
<keyword evidence="2" id="KW-1185">Reference proteome</keyword>
<name>A0A239NT24_9ACTN</name>
<dbReference type="AlphaFoldDB" id="A0A239NT24"/>
<reference evidence="1 2" key="1">
    <citation type="submission" date="2017-06" db="EMBL/GenBank/DDBJ databases">
        <authorList>
            <person name="Kim H.J."/>
            <person name="Triplett B.A."/>
        </authorList>
    </citation>
    <scope>NUCLEOTIDE SEQUENCE [LARGE SCALE GENOMIC DNA]</scope>
    <source>
        <strain evidence="1 2">CGMCC 4.5593</strain>
    </source>
</reference>
<protein>
    <submittedName>
        <fullName evidence="1">Uncharacterized protein</fullName>
    </submittedName>
</protein>
<accession>A0A239NT24</accession>
<dbReference type="EMBL" id="FZPH01000010">
    <property type="protein sequence ID" value="SNT58071.1"/>
    <property type="molecule type" value="Genomic_DNA"/>
</dbReference>
<dbReference type="RefSeq" id="WP_089252709.1">
    <property type="nucleotide sequence ID" value="NZ_FZPH01000010.1"/>
</dbReference>
<gene>
    <name evidence="1" type="ORF">SAMN05421812_110245</name>
</gene>
<dbReference type="Proteomes" id="UP000198362">
    <property type="component" value="Unassembled WGS sequence"/>
</dbReference>
<dbReference type="OrthoDB" id="5165349at2"/>
<proteinExistence type="predicted"/>